<evidence type="ECO:0008006" key="3">
    <source>
        <dbReference type="Google" id="ProtNLM"/>
    </source>
</evidence>
<sequence length="194" mass="22525">MLLTIFYHKGCIKSRFLRSALRMMDWELREADAADPRYQSELIQLKSSAGAGTTPIIPAIYTTEAYSHELYPMIEYLNERSPDGMYPADLPTRLFARTLIHRVLRNLSALWPAYQETSDPKPLLAYYDEIEELVADVVRNRDSWRVLEGRPTFLEMLFFAVLVEIAKHRPMTNKTIAPWYKELASDPRLQSLVL</sequence>
<dbReference type="Proteomes" id="UP000255303">
    <property type="component" value="Unassembled WGS sequence"/>
</dbReference>
<dbReference type="EMBL" id="UGUV01000003">
    <property type="protein sequence ID" value="SUE72619.1"/>
    <property type="molecule type" value="Genomic_DNA"/>
</dbReference>
<name>A0A379PKZ0_ECTOL</name>
<accession>A0A379PKZ0</accession>
<evidence type="ECO:0000313" key="2">
    <source>
        <dbReference type="Proteomes" id="UP000255303"/>
    </source>
</evidence>
<dbReference type="AlphaFoldDB" id="A0A379PKZ0"/>
<organism evidence="1 2">
    <name type="scientific">Ectopseudomonas oleovorans</name>
    <name type="common">Pseudomonas oleovorans</name>
    <dbReference type="NCBI Taxonomy" id="301"/>
    <lineage>
        <taxon>Bacteria</taxon>
        <taxon>Pseudomonadati</taxon>
        <taxon>Pseudomonadota</taxon>
        <taxon>Gammaproteobacteria</taxon>
        <taxon>Pseudomonadales</taxon>
        <taxon>Pseudomonadaceae</taxon>
        <taxon>Ectopseudomonas</taxon>
    </lineage>
</organism>
<gene>
    <name evidence="1" type="ORF">NCTC10692_04775</name>
</gene>
<proteinExistence type="predicted"/>
<evidence type="ECO:0000313" key="1">
    <source>
        <dbReference type="EMBL" id="SUE72619.1"/>
    </source>
</evidence>
<protein>
    <recommendedName>
        <fullName evidence="3">Glutathione S-transferase</fullName>
    </recommendedName>
</protein>
<dbReference type="RefSeq" id="WP_074860894.1">
    <property type="nucleotide sequence ID" value="NZ_FNZC01000075.1"/>
</dbReference>
<reference evidence="1 2" key="1">
    <citation type="submission" date="2018-06" db="EMBL/GenBank/DDBJ databases">
        <authorList>
            <consortium name="Pathogen Informatics"/>
            <person name="Doyle S."/>
        </authorList>
    </citation>
    <scope>NUCLEOTIDE SEQUENCE [LARGE SCALE GENOMIC DNA]</scope>
    <source>
        <strain evidence="1 2">NCTC10692</strain>
    </source>
</reference>